<dbReference type="AlphaFoldDB" id="A0A2B7ZQG0"/>
<protein>
    <submittedName>
        <fullName evidence="5">tRNA-splicing endonuclease subunit Sen54</fullName>
    </submittedName>
</protein>
<comment type="similarity">
    <text evidence="1">Belongs to the SEN54 family.</text>
</comment>
<dbReference type="InterPro" id="IPR024337">
    <property type="entry name" value="tRNA_splic_suSen54"/>
</dbReference>
<dbReference type="PANTHER" id="PTHR21027:SF1">
    <property type="entry name" value="TRNA-SPLICING ENDONUCLEASE SUBUNIT SEN54"/>
    <property type="match status" value="1"/>
</dbReference>
<evidence type="ECO:0000313" key="6">
    <source>
        <dbReference type="Proteomes" id="UP000226031"/>
    </source>
</evidence>
<dbReference type="VEuPathDB" id="FungiDB:EMCG_00402"/>
<feature type="compositionally biased region" description="Polar residues" evidence="3">
    <location>
        <begin position="12"/>
        <end position="22"/>
    </location>
</feature>
<feature type="compositionally biased region" description="Polar residues" evidence="3">
    <location>
        <begin position="292"/>
        <end position="304"/>
    </location>
</feature>
<name>A0A2B7ZQG0_9EURO</name>
<accession>A0A2B7ZQG0</accession>
<evidence type="ECO:0000313" key="5">
    <source>
        <dbReference type="EMBL" id="PGH36236.1"/>
    </source>
</evidence>
<dbReference type="InterPro" id="IPR024336">
    <property type="entry name" value="tRNA_splic_suSen54_N"/>
</dbReference>
<organism evidence="5 6">
    <name type="scientific">[Emmonsia] crescens</name>
    <dbReference type="NCBI Taxonomy" id="73230"/>
    <lineage>
        <taxon>Eukaryota</taxon>
        <taxon>Fungi</taxon>
        <taxon>Dikarya</taxon>
        <taxon>Ascomycota</taxon>
        <taxon>Pezizomycotina</taxon>
        <taxon>Eurotiomycetes</taxon>
        <taxon>Eurotiomycetidae</taxon>
        <taxon>Onygenales</taxon>
        <taxon>Ajellomycetaceae</taxon>
        <taxon>Emergomyces</taxon>
    </lineage>
</organism>
<reference evidence="5 6" key="1">
    <citation type="submission" date="2017-10" db="EMBL/GenBank/DDBJ databases">
        <title>Comparative genomics in systemic dimorphic fungi from Ajellomycetaceae.</title>
        <authorList>
            <person name="Munoz J.F."/>
            <person name="Mcewen J.G."/>
            <person name="Clay O.K."/>
            <person name="Cuomo C.A."/>
        </authorList>
    </citation>
    <scope>NUCLEOTIDE SEQUENCE [LARGE SCALE GENOMIC DNA]</scope>
    <source>
        <strain evidence="5 6">UAMH4076</strain>
    </source>
</reference>
<feature type="region of interest" description="Disordered" evidence="3">
    <location>
        <begin position="280"/>
        <end position="308"/>
    </location>
</feature>
<dbReference type="STRING" id="73230.A0A2B7ZQG0"/>
<keyword evidence="6" id="KW-1185">Reference proteome</keyword>
<feature type="region of interest" description="Disordered" evidence="3">
    <location>
        <begin position="211"/>
        <end position="237"/>
    </location>
</feature>
<dbReference type="EMBL" id="PDND01000010">
    <property type="protein sequence ID" value="PGH36236.1"/>
    <property type="molecule type" value="Genomic_DNA"/>
</dbReference>
<evidence type="ECO:0000256" key="1">
    <source>
        <dbReference type="ARBA" id="ARBA00005736"/>
    </source>
</evidence>
<evidence type="ECO:0000259" key="4">
    <source>
        <dbReference type="Pfam" id="PF12928"/>
    </source>
</evidence>
<proteinExistence type="inferred from homology"/>
<keyword evidence="2" id="KW-0819">tRNA processing</keyword>
<feature type="compositionally biased region" description="Gly residues" evidence="3">
    <location>
        <begin position="485"/>
        <end position="503"/>
    </location>
</feature>
<evidence type="ECO:0000256" key="3">
    <source>
        <dbReference type="SAM" id="MobiDB-lite"/>
    </source>
</evidence>
<feature type="region of interest" description="Disordered" evidence="3">
    <location>
        <begin position="116"/>
        <end position="150"/>
    </location>
</feature>
<feature type="compositionally biased region" description="Basic and acidic residues" evidence="3">
    <location>
        <begin position="135"/>
        <end position="144"/>
    </location>
</feature>
<feature type="compositionally biased region" description="Basic and acidic residues" evidence="3">
    <location>
        <begin position="119"/>
        <end position="128"/>
    </location>
</feature>
<comment type="caution">
    <text evidence="5">The sequence shown here is derived from an EMBL/GenBank/DDBJ whole genome shotgun (WGS) entry which is preliminary data.</text>
</comment>
<dbReference type="GO" id="GO:0000379">
    <property type="term" value="P:tRNA-type intron splice site recognition and cleavage"/>
    <property type="evidence" value="ECO:0007669"/>
    <property type="project" value="TreeGrafter"/>
</dbReference>
<gene>
    <name evidence="5" type="ORF">GX50_00921</name>
</gene>
<dbReference type="PANTHER" id="PTHR21027">
    <property type="entry name" value="TRNA-SPLICING ENDONUCLEASE SUBUNIT SEN54"/>
    <property type="match status" value="1"/>
</dbReference>
<feature type="region of interest" description="Disordered" evidence="3">
    <location>
        <begin position="1"/>
        <end position="63"/>
    </location>
</feature>
<dbReference type="GO" id="GO:0000214">
    <property type="term" value="C:tRNA-intron endonuclease complex"/>
    <property type="evidence" value="ECO:0007669"/>
    <property type="project" value="TreeGrafter"/>
</dbReference>
<keyword evidence="5" id="KW-0378">Hydrolase</keyword>
<evidence type="ECO:0000256" key="2">
    <source>
        <dbReference type="ARBA" id="ARBA00022694"/>
    </source>
</evidence>
<feature type="domain" description="tRNA-splicing endonuclease subunit Sen54 N-terminal" evidence="4">
    <location>
        <begin position="80"/>
        <end position="204"/>
    </location>
</feature>
<dbReference type="Pfam" id="PF12928">
    <property type="entry name" value="tRNA_int_end_N2"/>
    <property type="match status" value="1"/>
</dbReference>
<keyword evidence="5" id="KW-0255">Endonuclease</keyword>
<sequence>MDDADEDALIQPPSTSQDQSTHIDQDLSDETQDFRFLNSLSFLPDPNQPASLPRRGEKDFEPNPTLRQADVLAASRDAMHNALAYPRLHNPKTRVVGIYCPTGLLKPAQAGWSSSAAKESSEHAVVKECEEEDKDKDKDKERIAPLKKKTPPLHGIGRGTCVCVPSPRGQHFRTVGRSDHWNRVWLLPEEALYLLERGSLDIRWPAPAGGRGYGEDAAGSADTDTERGQGENVEDVDGGVPMSLQAAYACFLGRGGLTLERYIVYAGLRRGGYAVIRAPSWDDSGSDGDNGTAEQAASTTNGTQVHAHAEQHNGGLISLLTRFFNSIFEPGPTRCLTHGPVIGLGIHRNYHDIYRALSIIPTHNPTHPDPAPPKQTTPPYRLAYNVYKPSTPFRKSTPGTPDFRLAVIDSRRNPTLPSLHELSALLESTPLDPPRGEKMERLMYMRLRHGWRNVILAVVDQGVVSFLRVADAGFVGVRVYEGKSRGGGNKGGRRGGGNGSGGRGRGRGR</sequence>
<dbReference type="GO" id="GO:0004519">
    <property type="term" value="F:endonuclease activity"/>
    <property type="evidence" value="ECO:0007669"/>
    <property type="project" value="UniProtKB-KW"/>
</dbReference>
<dbReference type="Proteomes" id="UP000226031">
    <property type="component" value="Unassembled WGS sequence"/>
</dbReference>
<keyword evidence="5" id="KW-0540">Nuclease</keyword>
<feature type="region of interest" description="Disordered" evidence="3">
    <location>
        <begin position="481"/>
        <end position="509"/>
    </location>
</feature>